<keyword evidence="2" id="KW-1185">Reference proteome</keyword>
<reference evidence="1 2" key="1">
    <citation type="submission" date="2014-12" db="EMBL/GenBank/DDBJ databases">
        <title>Draft genome sequences of 10 type strains of Lactococcus.</title>
        <authorList>
            <person name="Sun Z."/>
            <person name="Zhong Z."/>
            <person name="Liu W."/>
            <person name="Zhang W."/>
            <person name="Zhang H."/>
        </authorList>
    </citation>
    <scope>NUCLEOTIDE SEQUENCE [LARGE SCALE GENOMIC DNA]</scope>
    <source>
        <strain evidence="1 2">JCM 16395</strain>
    </source>
</reference>
<comment type="caution">
    <text evidence="1">The sequence shown here is derived from an EMBL/GenBank/DDBJ whole genome shotgun (WGS) entry which is preliminary data.</text>
</comment>
<proteinExistence type="predicted"/>
<sequence>MPNGFDYFKLKGWVTAPMTKFEVLYITSPTAMSLLWNISCDFL</sequence>
<gene>
    <name evidence="1" type="ORF">RT41_GL001384</name>
</gene>
<evidence type="ECO:0000313" key="1">
    <source>
        <dbReference type="EMBL" id="PCR98663.1"/>
    </source>
</evidence>
<organism evidence="1 2">
    <name type="scientific">Lactococcus fujiensis JCM 16395</name>
    <dbReference type="NCBI Taxonomy" id="1291764"/>
    <lineage>
        <taxon>Bacteria</taxon>
        <taxon>Bacillati</taxon>
        <taxon>Bacillota</taxon>
        <taxon>Bacilli</taxon>
        <taxon>Lactobacillales</taxon>
        <taxon>Streptococcaceae</taxon>
        <taxon>Lactococcus</taxon>
    </lineage>
</organism>
<dbReference type="EMBL" id="JXJU01000041">
    <property type="protein sequence ID" value="PCR98663.1"/>
    <property type="molecule type" value="Genomic_DNA"/>
</dbReference>
<dbReference type="AlphaFoldDB" id="A0A2A5RHU1"/>
<dbReference type="Proteomes" id="UP000218181">
    <property type="component" value="Unassembled WGS sequence"/>
</dbReference>
<name>A0A2A5RHU1_9LACT</name>
<protein>
    <submittedName>
        <fullName evidence="1">Uncharacterized protein</fullName>
    </submittedName>
</protein>
<accession>A0A2A5RHU1</accession>
<evidence type="ECO:0000313" key="2">
    <source>
        <dbReference type="Proteomes" id="UP000218181"/>
    </source>
</evidence>